<dbReference type="CDD" id="cd06261">
    <property type="entry name" value="TM_PBP2"/>
    <property type="match status" value="1"/>
</dbReference>
<feature type="transmembrane region" description="Helical" evidence="8">
    <location>
        <begin position="7"/>
        <end position="35"/>
    </location>
</feature>
<keyword evidence="6 8" id="KW-1133">Transmembrane helix</keyword>
<keyword evidence="11" id="KW-1185">Reference proteome</keyword>
<dbReference type="RefSeq" id="WP_272096882.1">
    <property type="nucleotide sequence ID" value="NZ_JAQNDK010000002.1"/>
</dbReference>
<feature type="transmembrane region" description="Helical" evidence="8">
    <location>
        <begin position="199"/>
        <end position="224"/>
    </location>
</feature>
<reference evidence="10 11" key="1">
    <citation type="submission" date="2023-01" db="EMBL/GenBank/DDBJ databases">
        <title>Minimal conservation of predation-associated metabolite biosynthetic gene clusters underscores biosynthetic potential of Myxococcota including descriptions for ten novel species: Archangium lansinium sp. nov., Myxococcus landrumus sp. nov., Nannocystis bai.</title>
        <authorList>
            <person name="Ahearne A."/>
            <person name="Stevens C."/>
            <person name="Dowd S."/>
        </authorList>
    </citation>
    <scope>NUCLEOTIDE SEQUENCE [LARGE SCALE GENOMIC DNA]</scope>
    <source>
        <strain evidence="10 11">WIWO2</strain>
    </source>
</reference>
<dbReference type="InterPro" id="IPR051789">
    <property type="entry name" value="Bact_Polyamine_Transport"/>
</dbReference>
<sequence>MKLGRGLWRALTTIAAFFGFALLYLPLFAVAVYSFNAAERGLLWTGFSVRWYLDLFADPETNRRALEIREVAVNTLMLGGASTLIATVLGTLLALGMHFPWPTSVSRVLESIVDIPAVAPDITFAAVLVMAFNVLRRVVDHWFEPSMTTMIIGHVTFEIAFVTLIVRSRLIAIGPTLSEAAMDLYASPWIHFRRVTLPLLWPAIVGGAMLAFTLSLNDFVISFFTSGPRSVTLPLYVYQSQMRGVRTDLFAISTLLLIGVAVSIVLLERLTRWRHN</sequence>
<keyword evidence="3 8" id="KW-0813">Transport</keyword>
<name>A0ABT5C0D3_9BACT</name>
<dbReference type="Gene3D" id="1.10.3720.10">
    <property type="entry name" value="MetI-like"/>
    <property type="match status" value="1"/>
</dbReference>
<comment type="similarity">
    <text evidence="2">Belongs to the binding-protein-dependent transport system permease family. CysTW subfamily.</text>
</comment>
<evidence type="ECO:0000256" key="8">
    <source>
        <dbReference type="RuleBase" id="RU363032"/>
    </source>
</evidence>
<evidence type="ECO:0000313" key="11">
    <source>
        <dbReference type="Proteomes" id="UP001217485"/>
    </source>
</evidence>
<evidence type="ECO:0000256" key="5">
    <source>
        <dbReference type="ARBA" id="ARBA00022692"/>
    </source>
</evidence>
<evidence type="ECO:0000256" key="6">
    <source>
        <dbReference type="ARBA" id="ARBA00022989"/>
    </source>
</evidence>
<keyword evidence="7 8" id="KW-0472">Membrane</keyword>
<evidence type="ECO:0000256" key="4">
    <source>
        <dbReference type="ARBA" id="ARBA00022475"/>
    </source>
</evidence>
<evidence type="ECO:0000256" key="7">
    <source>
        <dbReference type="ARBA" id="ARBA00023136"/>
    </source>
</evidence>
<evidence type="ECO:0000256" key="3">
    <source>
        <dbReference type="ARBA" id="ARBA00022448"/>
    </source>
</evidence>
<feature type="transmembrane region" description="Helical" evidence="8">
    <location>
        <begin position="115"/>
        <end position="135"/>
    </location>
</feature>
<dbReference type="InterPro" id="IPR035906">
    <property type="entry name" value="MetI-like_sf"/>
</dbReference>
<organism evidence="10 11">
    <name type="scientific">Sorangium atrum</name>
    <dbReference type="NCBI Taxonomy" id="2995308"/>
    <lineage>
        <taxon>Bacteria</taxon>
        <taxon>Pseudomonadati</taxon>
        <taxon>Myxococcota</taxon>
        <taxon>Polyangia</taxon>
        <taxon>Polyangiales</taxon>
        <taxon>Polyangiaceae</taxon>
        <taxon>Sorangium</taxon>
    </lineage>
</organism>
<dbReference type="EMBL" id="JAQNDK010000002">
    <property type="protein sequence ID" value="MDC0679873.1"/>
    <property type="molecule type" value="Genomic_DNA"/>
</dbReference>
<comment type="caution">
    <text evidence="10">The sequence shown here is derived from an EMBL/GenBank/DDBJ whole genome shotgun (WGS) entry which is preliminary data.</text>
</comment>
<evidence type="ECO:0000256" key="1">
    <source>
        <dbReference type="ARBA" id="ARBA00004651"/>
    </source>
</evidence>
<comment type="subcellular location">
    <subcellularLocation>
        <location evidence="1 8">Cell membrane</location>
        <topology evidence="1 8">Multi-pass membrane protein</topology>
    </subcellularLocation>
</comment>
<dbReference type="InterPro" id="IPR000515">
    <property type="entry name" value="MetI-like"/>
</dbReference>
<dbReference type="Proteomes" id="UP001217485">
    <property type="component" value="Unassembled WGS sequence"/>
</dbReference>
<gene>
    <name evidence="10" type="ORF">POL72_19180</name>
</gene>
<keyword evidence="5 8" id="KW-0812">Transmembrane</keyword>
<dbReference type="PANTHER" id="PTHR43848">
    <property type="entry name" value="PUTRESCINE TRANSPORT SYSTEM PERMEASE PROTEIN POTI"/>
    <property type="match status" value="1"/>
</dbReference>
<feature type="domain" description="ABC transmembrane type-1" evidence="9">
    <location>
        <begin position="72"/>
        <end position="268"/>
    </location>
</feature>
<proteinExistence type="inferred from homology"/>
<protein>
    <submittedName>
        <fullName evidence="10">ABC transporter permease</fullName>
    </submittedName>
</protein>
<evidence type="ECO:0000313" key="10">
    <source>
        <dbReference type="EMBL" id="MDC0679873.1"/>
    </source>
</evidence>
<evidence type="ECO:0000256" key="2">
    <source>
        <dbReference type="ARBA" id="ARBA00007069"/>
    </source>
</evidence>
<feature type="transmembrane region" description="Helical" evidence="8">
    <location>
        <begin position="71"/>
        <end position="95"/>
    </location>
</feature>
<evidence type="ECO:0000259" key="9">
    <source>
        <dbReference type="PROSITE" id="PS50928"/>
    </source>
</evidence>
<dbReference type="PROSITE" id="PS50928">
    <property type="entry name" value="ABC_TM1"/>
    <property type="match status" value="1"/>
</dbReference>
<dbReference type="SUPFAM" id="SSF161098">
    <property type="entry name" value="MetI-like"/>
    <property type="match status" value="1"/>
</dbReference>
<accession>A0ABT5C0D3</accession>
<feature type="transmembrane region" description="Helical" evidence="8">
    <location>
        <begin position="249"/>
        <end position="267"/>
    </location>
</feature>
<keyword evidence="4" id="KW-1003">Cell membrane</keyword>
<dbReference type="Pfam" id="PF00528">
    <property type="entry name" value="BPD_transp_1"/>
    <property type="match status" value="1"/>
</dbReference>
<dbReference type="PANTHER" id="PTHR43848:SF2">
    <property type="entry name" value="PUTRESCINE TRANSPORT SYSTEM PERMEASE PROTEIN POTI"/>
    <property type="match status" value="1"/>
</dbReference>